<dbReference type="EMBL" id="CM023473">
    <property type="protein sequence ID" value="KAH7955136.1"/>
    <property type="molecule type" value="Genomic_DNA"/>
</dbReference>
<dbReference type="Proteomes" id="UP000821865">
    <property type="component" value="Chromosome 4"/>
</dbReference>
<evidence type="ECO:0000313" key="2">
    <source>
        <dbReference type="Proteomes" id="UP000821865"/>
    </source>
</evidence>
<comment type="caution">
    <text evidence="1">The sequence shown here is derived from an EMBL/GenBank/DDBJ whole genome shotgun (WGS) entry which is preliminary data.</text>
</comment>
<proteinExistence type="predicted"/>
<gene>
    <name evidence="1" type="ORF">HPB49_024722</name>
</gene>
<protein>
    <submittedName>
        <fullName evidence="1">Uncharacterized protein</fullName>
    </submittedName>
</protein>
<name>A0ACB8D167_DERSI</name>
<accession>A0ACB8D167</accession>
<reference evidence="1" key="1">
    <citation type="submission" date="2020-05" db="EMBL/GenBank/DDBJ databases">
        <title>Large-scale comparative analyses of tick genomes elucidate their genetic diversity and vector capacities.</title>
        <authorList>
            <person name="Jia N."/>
            <person name="Wang J."/>
            <person name="Shi W."/>
            <person name="Du L."/>
            <person name="Sun Y."/>
            <person name="Zhan W."/>
            <person name="Jiang J."/>
            <person name="Wang Q."/>
            <person name="Zhang B."/>
            <person name="Ji P."/>
            <person name="Sakyi L.B."/>
            <person name="Cui X."/>
            <person name="Yuan T."/>
            <person name="Jiang B."/>
            <person name="Yang W."/>
            <person name="Lam T.T.-Y."/>
            <person name="Chang Q."/>
            <person name="Ding S."/>
            <person name="Wang X."/>
            <person name="Zhu J."/>
            <person name="Ruan X."/>
            <person name="Zhao L."/>
            <person name="Wei J."/>
            <person name="Que T."/>
            <person name="Du C."/>
            <person name="Cheng J."/>
            <person name="Dai P."/>
            <person name="Han X."/>
            <person name="Huang E."/>
            <person name="Gao Y."/>
            <person name="Liu J."/>
            <person name="Shao H."/>
            <person name="Ye R."/>
            <person name="Li L."/>
            <person name="Wei W."/>
            <person name="Wang X."/>
            <person name="Wang C."/>
            <person name="Yang T."/>
            <person name="Huo Q."/>
            <person name="Li W."/>
            <person name="Guo W."/>
            <person name="Chen H."/>
            <person name="Zhou L."/>
            <person name="Ni X."/>
            <person name="Tian J."/>
            <person name="Zhou Y."/>
            <person name="Sheng Y."/>
            <person name="Liu T."/>
            <person name="Pan Y."/>
            <person name="Xia L."/>
            <person name="Li J."/>
            <person name="Zhao F."/>
            <person name="Cao W."/>
        </authorList>
    </citation>
    <scope>NUCLEOTIDE SEQUENCE</scope>
    <source>
        <strain evidence="1">Dsil-2018</strain>
    </source>
</reference>
<organism evidence="1 2">
    <name type="scientific">Dermacentor silvarum</name>
    <name type="common">Tick</name>
    <dbReference type="NCBI Taxonomy" id="543639"/>
    <lineage>
        <taxon>Eukaryota</taxon>
        <taxon>Metazoa</taxon>
        <taxon>Ecdysozoa</taxon>
        <taxon>Arthropoda</taxon>
        <taxon>Chelicerata</taxon>
        <taxon>Arachnida</taxon>
        <taxon>Acari</taxon>
        <taxon>Parasitiformes</taxon>
        <taxon>Ixodida</taxon>
        <taxon>Ixodoidea</taxon>
        <taxon>Ixodidae</taxon>
        <taxon>Rhipicephalinae</taxon>
        <taxon>Dermacentor</taxon>
    </lineage>
</organism>
<evidence type="ECO:0000313" key="1">
    <source>
        <dbReference type="EMBL" id="KAH7955136.1"/>
    </source>
</evidence>
<keyword evidence="2" id="KW-1185">Reference proteome</keyword>
<sequence>MQGVTPTRGLLPSPSPRSASRAAGRHSESRAGLNAINTPPTPQNKAAHHLFTVTGGAKCHRGPLSEEQRSGLIKACTTRTDARTNTPKTSPSVSTHSRGRTLPDMGRRREIGEARDIRDPGRRVSLSREARNRTQAAASKAAGSDVIWTSWLAVIAKEFMVSEDNIPAGFVYQPPKRGKAVEPVVREPPRPVLLTVEDCGKLALEAVREYVERHPIERDDSAEITREEPEDKAARQVPTH</sequence>